<evidence type="ECO:0000256" key="3">
    <source>
        <dbReference type="ARBA" id="ARBA00023163"/>
    </source>
</evidence>
<keyword evidence="2" id="KW-0238">DNA-binding</keyword>
<keyword evidence="4" id="KW-0597">Phosphoprotein</keyword>
<dbReference type="Pfam" id="PF12833">
    <property type="entry name" value="HTH_18"/>
    <property type="match status" value="1"/>
</dbReference>
<dbReference type="SMART" id="SM00448">
    <property type="entry name" value="REC"/>
    <property type="match status" value="1"/>
</dbReference>
<evidence type="ECO:0000259" key="6">
    <source>
        <dbReference type="PROSITE" id="PS50110"/>
    </source>
</evidence>
<dbReference type="PROSITE" id="PS01124">
    <property type="entry name" value="HTH_ARAC_FAMILY_2"/>
    <property type="match status" value="1"/>
</dbReference>
<evidence type="ECO:0000256" key="1">
    <source>
        <dbReference type="ARBA" id="ARBA00023015"/>
    </source>
</evidence>
<proteinExistence type="predicted"/>
<dbReference type="EMBL" id="LYPC01000014">
    <property type="protein sequence ID" value="OCT15257.1"/>
    <property type="molecule type" value="Genomic_DNA"/>
</dbReference>
<dbReference type="InterPro" id="IPR018062">
    <property type="entry name" value="HTH_AraC-typ_CS"/>
</dbReference>
<feature type="modified residue" description="4-aspartylphosphate" evidence="4">
    <location>
        <position position="58"/>
    </location>
</feature>
<dbReference type="SUPFAM" id="SSF52172">
    <property type="entry name" value="CheY-like"/>
    <property type="match status" value="1"/>
</dbReference>
<dbReference type="AlphaFoldDB" id="A0A1C1A3X0"/>
<dbReference type="PRINTS" id="PR00032">
    <property type="entry name" value="HTHARAC"/>
</dbReference>
<evidence type="ECO:0000256" key="2">
    <source>
        <dbReference type="ARBA" id="ARBA00023125"/>
    </source>
</evidence>
<dbReference type="Gene3D" id="3.40.50.2300">
    <property type="match status" value="1"/>
</dbReference>
<keyword evidence="8" id="KW-1185">Reference proteome</keyword>
<keyword evidence="3" id="KW-0804">Transcription</keyword>
<evidence type="ECO:0000313" key="7">
    <source>
        <dbReference type="EMBL" id="OCT15257.1"/>
    </source>
</evidence>
<dbReference type="InterPro" id="IPR001789">
    <property type="entry name" value="Sig_transdc_resp-reg_receiver"/>
</dbReference>
<organism evidence="7 8">
    <name type="scientific">Paenibacillus pectinilyticus</name>
    <dbReference type="NCBI Taxonomy" id="512399"/>
    <lineage>
        <taxon>Bacteria</taxon>
        <taxon>Bacillati</taxon>
        <taxon>Bacillota</taxon>
        <taxon>Bacilli</taxon>
        <taxon>Bacillales</taxon>
        <taxon>Paenibacillaceae</taxon>
        <taxon>Paenibacillus</taxon>
    </lineage>
</organism>
<protein>
    <recommendedName>
        <fullName evidence="9">DNA-binding response regulator</fullName>
    </recommendedName>
</protein>
<sequence>METYCKVLIVDDEMLVRQGIRHLLDWESEGFQIVGEASNGMDALEMVKQLEPNLILTDIVMPVMSGEELVRVVKVLYPEIEIVVLSSYGEFEYVRSTFQNGVADYLLKPKLEANTLLAVLKKTVQEMPAFRHMDFTNEKGQSVDYVLDKLISGYAMEMDAAEMSAYFPSPAFVLLVADMQESSPASLKRNEEWIEAFLKGLVQEVKRPFIIHRLSHQESHIRILLNTEDEGRMDAIHVAEQLVDSGVRGGISFYVALSKNFSKIEDLHDVYTHDILKVLDHRFFLSDQQLFFADELVEDEGNGDPFDSEAFTAELNHQEFHLAFQRLSHYVDTMPDRLDTDMFEFKSFLGHSLFNIIVSLLHFHYEAKTLDEAKYEYFRAIHEARHIGEVRSLLAKFLNEATDCITGNKTSSPSIQKILLYLDEHFTEPLTLTEVAKQFHFNPSYLSNYFTIHNKEGFNEYLNRIRIERACELLRDSAHMSISEISALVGYSDHSYFTKVFRKLMGTSPSHYRKK</sequence>
<dbReference type="Gene3D" id="1.10.10.60">
    <property type="entry name" value="Homeodomain-like"/>
    <property type="match status" value="2"/>
</dbReference>
<dbReference type="InterPro" id="IPR009057">
    <property type="entry name" value="Homeodomain-like_sf"/>
</dbReference>
<dbReference type="InterPro" id="IPR018060">
    <property type="entry name" value="HTH_AraC"/>
</dbReference>
<dbReference type="GO" id="GO:0000160">
    <property type="term" value="P:phosphorelay signal transduction system"/>
    <property type="evidence" value="ECO:0007669"/>
    <property type="project" value="InterPro"/>
</dbReference>
<dbReference type="InterPro" id="IPR011006">
    <property type="entry name" value="CheY-like_superfamily"/>
</dbReference>
<dbReference type="PROSITE" id="PS50110">
    <property type="entry name" value="RESPONSE_REGULATORY"/>
    <property type="match status" value="1"/>
</dbReference>
<evidence type="ECO:0008006" key="9">
    <source>
        <dbReference type="Google" id="ProtNLM"/>
    </source>
</evidence>
<dbReference type="PANTHER" id="PTHR43280">
    <property type="entry name" value="ARAC-FAMILY TRANSCRIPTIONAL REGULATOR"/>
    <property type="match status" value="1"/>
</dbReference>
<dbReference type="OrthoDB" id="342399at2"/>
<comment type="caution">
    <text evidence="7">The sequence shown here is derived from an EMBL/GenBank/DDBJ whole genome shotgun (WGS) entry which is preliminary data.</text>
</comment>
<feature type="domain" description="Response regulatory" evidence="6">
    <location>
        <begin position="6"/>
        <end position="123"/>
    </location>
</feature>
<dbReference type="SUPFAM" id="SSF46689">
    <property type="entry name" value="Homeodomain-like"/>
    <property type="match status" value="2"/>
</dbReference>
<dbReference type="GO" id="GO:0003700">
    <property type="term" value="F:DNA-binding transcription factor activity"/>
    <property type="evidence" value="ECO:0007669"/>
    <property type="project" value="InterPro"/>
</dbReference>
<dbReference type="CDD" id="cd17536">
    <property type="entry name" value="REC_YesN-like"/>
    <property type="match status" value="1"/>
</dbReference>
<dbReference type="InterPro" id="IPR020449">
    <property type="entry name" value="Tscrpt_reg_AraC-type_HTH"/>
</dbReference>
<name>A0A1C1A3X0_9BACL</name>
<dbReference type="Proteomes" id="UP000093309">
    <property type="component" value="Unassembled WGS sequence"/>
</dbReference>
<dbReference type="GO" id="GO:0043565">
    <property type="term" value="F:sequence-specific DNA binding"/>
    <property type="evidence" value="ECO:0007669"/>
    <property type="project" value="InterPro"/>
</dbReference>
<dbReference type="Pfam" id="PF00072">
    <property type="entry name" value="Response_reg"/>
    <property type="match status" value="1"/>
</dbReference>
<dbReference type="PROSITE" id="PS00041">
    <property type="entry name" value="HTH_ARAC_FAMILY_1"/>
    <property type="match status" value="1"/>
</dbReference>
<evidence type="ECO:0000313" key="8">
    <source>
        <dbReference type="Proteomes" id="UP000093309"/>
    </source>
</evidence>
<dbReference type="SMART" id="SM00342">
    <property type="entry name" value="HTH_ARAC"/>
    <property type="match status" value="1"/>
</dbReference>
<feature type="domain" description="HTH araC/xylS-type" evidence="5">
    <location>
        <begin position="416"/>
        <end position="515"/>
    </location>
</feature>
<dbReference type="STRING" id="512399.A8709_14255"/>
<dbReference type="RefSeq" id="WP_065852168.1">
    <property type="nucleotide sequence ID" value="NZ_LYPC01000014.1"/>
</dbReference>
<evidence type="ECO:0000259" key="5">
    <source>
        <dbReference type="PROSITE" id="PS01124"/>
    </source>
</evidence>
<accession>A0A1C1A3X0</accession>
<evidence type="ECO:0000256" key="4">
    <source>
        <dbReference type="PROSITE-ProRule" id="PRU00169"/>
    </source>
</evidence>
<dbReference type="PANTHER" id="PTHR43280:SF2">
    <property type="entry name" value="HTH-TYPE TRANSCRIPTIONAL REGULATOR EXSA"/>
    <property type="match status" value="1"/>
</dbReference>
<reference evidence="8" key="1">
    <citation type="submission" date="2016-05" db="EMBL/GenBank/DDBJ databases">
        <title>Paenibacillus oryzae. sp. nov., isolated from the rice root.</title>
        <authorList>
            <person name="Zhang J."/>
            <person name="Zhang X."/>
        </authorList>
    </citation>
    <scope>NUCLEOTIDE SEQUENCE [LARGE SCALE GENOMIC DNA]</scope>
    <source>
        <strain evidence="8">KCTC13222</strain>
    </source>
</reference>
<gene>
    <name evidence="7" type="ORF">A8709_14255</name>
</gene>
<keyword evidence="1" id="KW-0805">Transcription regulation</keyword>